<dbReference type="GO" id="GO:0009251">
    <property type="term" value="P:glucan catabolic process"/>
    <property type="evidence" value="ECO:0007669"/>
    <property type="project" value="TreeGrafter"/>
</dbReference>
<organism evidence="4 5">
    <name type="scientific">Serendipita indica (strain DSM 11827)</name>
    <name type="common">Root endophyte fungus</name>
    <name type="synonym">Piriformospora indica</name>
    <dbReference type="NCBI Taxonomy" id="1109443"/>
    <lineage>
        <taxon>Eukaryota</taxon>
        <taxon>Fungi</taxon>
        <taxon>Dikarya</taxon>
        <taxon>Basidiomycota</taxon>
        <taxon>Agaricomycotina</taxon>
        <taxon>Agaricomycetes</taxon>
        <taxon>Sebacinales</taxon>
        <taxon>Serendipitaceae</taxon>
        <taxon>Serendipita</taxon>
    </lineage>
</organism>
<dbReference type="OMA" id="TACYIDN"/>
<dbReference type="PANTHER" id="PTHR10963">
    <property type="entry name" value="GLYCOSYL HYDROLASE-RELATED"/>
    <property type="match status" value="1"/>
</dbReference>
<keyword evidence="1" id="KW-0812">Transmembrane</keyword>
<evidence type="ECO:0000256" key="1">
    <source>
        <dbReference type="SAM" id="Phobius"/>
    </source>
</evidence>
<evidence type="ECO:0000313" key="5">
    <source>
        <dbReference type="Proteomes" id="UP000007148"/>
    </source>
</evidence>
<keyword evidence="1" id="KW-0472">Membrane</keyword>
<feature type="chain" id="PRO_5003468374" evidence="2">
    <location>
        <begin position="22"/>
        <end position="373"/>
    </location>
</feature>
<dbReference type="InterPro" id="IPR050546">
    <property type="entry name" value="Glycosyl_Hydrlase_16"/>
</dbReference>
<dbReference type="PANTHER" id="PTHR10963:SF24">
    <property type="entry name" value="GLYCOSIDASE C21B10.07-RELATED"/>
    <property type="match status" value="1"/>
</dbReference>
<dbReference type="FunFam" id="2.60.120.200:FF:000179">
    <property type="entry name" value="Unplaced genomic scaffold supercont1.19, whole genome shotgun sequence"/>
    <property type="match status" value="1"/>
</dbReference>
<dbReference type="CDD" id="cd02181">
    <property type="entry name" value="GH16_fungal_Lam16A_glucanase"/>
    <property type="match status" value="1"/>
</dbReference>
<keyword evidence="2" id="KW-0732">Signal</keyword>
<dbReference type="PROSITE" id="PS51762">
    <property type="entry name" value="GH16_2"/>
    <property type="match status" value="1"/>
</dbReference>
<dbReference type="Pfam" id="PF26113">
    <property type="entry name" value="GH16_XgeA"/>
    <property type="match status" value="1"/>
</dbReference>
<keyword evidence="5" id="KW-1185">Reference proteome</keyword>
<dbReference type="GO" id="GO:0004553">
    <property type="term" value="F:hydrolase activity, hydrolyzing O-glycosyl compounds"/>
    <property type="evidence" value="ECO:0007669"/>
    <property type="project" value="InterPro"/>
</dbReference>
<sequence length="373" mass="39457">MSFHLRLAATALLGLLPLTNAAYNLAREYKGQNFFSAWDYYGKYDNLTNGDVIWVNQSVAVSNPQLTYINSAGNAIIKVDDTTTVPYNEKRNSVRLTSLDKFNLGTVMVFDALHVPYGCSVWGALWSQGINWPAGGEIDIFEAVNLMTANQMALHTESGCAQADGVTQTGITQVKNCDNNGSNGAGCTVLDANTNSYGEPFAAAGGGVWVTEFAKTGINIWFFSRANVPASLSTDTIDVSTFGTPSASYPASSCDPAKYFSEQQIVIDITLCGDWSGVKSVLESTCPALNGTNTCYTTYVLDPKNYVNAYFELASVKIFASDPSAVVTAAGVTQTVSATGSPHPNAASGMGPTGAVAFGAFALTAMLGLVLQF</sequence>
<evidence type="ECO:0000256" key="2">
    <source>
        <dbReference type="SAM" id="SignalP"/>
    </source>
</evidence>
<accession>G4TCT5</accession>
<dbReference type="AlphaFoldDB" id="G4TCT5"/>
<dbReference type="InterPro" id="IPR013320">
    <property type="entry name" value="ConA-like_dom_sf"/>
</dbReference>
<dbReference type="Proteomes" id="UP000007148">
    <property type="component" value="Unassembled WGS sequence"/>
</dbReference>
<dbReference type="OrthoDB" id="192832at2759"/>
<dbReference type="SUPFAM" id="SSF49899">
    <property type="entry name" value="Concanavalin A-like lectins/glucanases"/>
    <property type="match status" value="1"/>
</dbReference>
<proteinExistence type="predicted"/>
<dbReference type="HOGENOM" id="CLU_016972_2_1_1"/>
<dbReference type="InParanoid" id="G4TCT5"/>
<protein>
    <submittedName>
        <fullName evidence="4">Related to endo-1,3(4)-beta-glucanase</fullName>
    </submittedName>
</protein>
<dbReference type="Gene3D" id="2.60.120.200">
    <property type="match status" value="1"/>
</dbReference>
<name>G4TCT5_SERID</name>
<dbReference type="eggNOG" id="ENOG502SKEN">
    <property type="taxonomic scope" value="Eukaryota"/>
</dbReference>
<dbReference type="InterPro" id="IPR000757">
    <property type="entry name" value="Beta-glucanase-like"/>
</dbReference>
<feature type="domain" description="GH16" evidence="3">
    <location>
        <begin position="16"/>
        <end position="284"/>
    </location>
</feature>
<feature type="transmembrane region" description="Helical" evidence="1">
    <location>
        <begin position="350"/>
        <end position="371"/>
    </location>
</feature>
<dbReference type="EMBL" id="CAFZ01000047">
    <property type="protein sequence ID" value="CCA69113.1"/>
    <property type="molecule type" value="Genomic_DNA"/>
</dbReference>
<feature type="signal peptide" evidence="2">
    <location>
        <begin position="1"/>
        <end position="21"/>
    </location>
</feature>
<dbReference type="STRING" id="1109443.G4TCT5"/>
<evidence type="ECO:0000313" key="4">
    <source>
        <dbReference type="EMBL" id="CCA69113.1"/>
    </source>
</evidence>
<gene>
    <name evidence="4" type="ORF">PIIN_03013</name>
</gene>
<comment type="caution">
    <text evidence="4">The sequence shown here is derived from an EMBL/GenBank/DDBJ whole genome shotgun (WGS) entry which is preliminary data.</text>
</comment>
<keyword evidence="1" id="KW-1133">Transmembrane helix</keyword>
<evidence type="ECO:0000259" key="3">
    <source>
        <dbReference type="PROSITE" id="PS51762"/>
    </source>
</evidence>
<reference evidence="4 5" key="1">
    <citation type="journal article" date="2011" name="PLoS Pathog.">
        <title>Endophytic Life Strategies Decoded by Genome and Transcriptome Analyses of the Mutualistic Root Symbiont Piriformospora indica.</title>
        <authorList>
            <person name="Zuccaro A."/>
            <person name="Lahrmann U."/>
            <person name="Guldener U."/>
            <person name="Langen G."/>
            <person name="Pfiffi S."/>
            <person name="Biedenkopf D."/>
            <person name="Wong P."/>
            <person name="Samans B."/>
            <person name="Grimm C."/>
            <person name="Basiewicz M."/>
            <person name="Murat C."/>
            <person name="Martin F."/>
            <person name="Kogel K.H."/>
        </authorList>
    </citation>
    <scope>NUCLEOTIDE SEQUENCE [LARGE SCALE GENOMIC DNA]</scope>
    <source>
        <strain evidence="4 5">DSM 11827</strain>
    </source>
</reference>